<dbReference type="AlphaFoldDB" id="A0A1Y4DEB7"/>
<dbReference type="CDD" id="cd01948">
    <property type="entry name" value="EAL"/>
    <property type="match status" value="1"/>
</dbReference>
<keyword evidence="5" id="KW-1185">Reference proteome</keyword>
<protein>
    <recommendedName>
        <fullName evidence="6">GGDEF-domain containing protein</fullName>
    </recommendedName>
</protein>
<dbReference type="Proteomes" id="UP000196368">
    <property type="component" value="Unassembled WGS sequence"/>
</dbReference>
<dbReference type="SMART" id="SM00267">
    <property type="entry name" value="GGDEF"/>
    <property type="match status" value="1"/>
</dbReference>
<dbReference type="Pfam" id="PF00990">
    <property type="entry name" value="GGDEF"/>
    <property type="match status" value="1"/>
</dbReference>
<dbReference type="Gene3D" id="3.30.70.270">
    <property type="match status" value="1"/>
</dbReference>
<organism evidence="4 5">
    <name type="scientific">Candidatus Avelusimicrobium gallicola</name>
    <dbReference type="NCBI Taxonomy" id="2562704"/>
    <lineage>
        <taxon>Bacteria</taxon>
        <taxon>Pseudomonadati</taxon>
        <taxon>Elusimicrobiota</taxon>
        <taxon>Elusimicrobia</taxon>
        <taxon>Elusimicrobiales</taxon>
        <taxon>Elusimicrobiaceae</taxon>
        <taxon>Candidatus Avelusimicrobium</taxon>
    </lineage>
</organism>
<keyword evidence="1" id="KW-1133">Transmembrane helix</keyword>
<evidence type="ECO:0000313" key="5">
    <source>
        <dbReference type="Proteomes" id="UP000196368"/>
    </source>
</evidence>
<dbReference type="InterPro" id="IPR050706">
    <property type="entry name" value="Cyclic-di-GMP_PDE-like"/>
</dbReference>
<dbReference type="OrthoDB" id="9814202at2"/>
<feature type="transmembrane region" description="Helical" evidence="1">
    <location>
        <begin position="7"/>
        <end position="28"/>
    </location>
</feature>
<dbReference type="SMART" id="SM00052">
    <property type="entry name" value="EAL"/>
    <property type="match status" value="1"/>
</dbReference>
<dbReference type="Gene3D" id="3.20.20.450">
    <property type="entry name" value="EAL domain"/>
    <property type="match status" value="1"/>
</dbReference>
<dbReference type="InterPro" id="IPR000160">
    <property type="entry name" value="GGDEF_dom"/>
</dbReference>
<evidence type="ECO:0000256" key="1">
    <source>
        <dbReference type="SAM" id="Phobius"/>
    </source>
</evidence>
<sequence>MQRISFRLFIFLFMAAAAVIVAGVLLYWQQVSGILERDVKSHVAAASEEAASDFNRLIQNDQQVLESIAITVEDTYPWADTVNLTEFLRRQTQHNYFKLLGVITEGGDVFLSSERSFSPVFITDVLARTLEEGNYLSVRQADPADGKDVLVQAVLLKKQGRPVGALFALQEPGRYRPLLALSAMGNKGYSLVIERNGEPVLGYRSPRFSNAFEELSGVEFDGEMTPAALRQAVREGKHFMVGFRGPNGHRFLHFIPLQVNDWYMVSALPTTYVEQQARQLTYLSLILFLSIFVIFCALIFYTLHMRAYSNRQLFATAFVDQLTGADNFNRMCEQFPEKLAGLNGKAALVIFDINKFKVINDLHGYERGNQVLQRVARVLRENISPEECFCRSTADNFILLLKYTDRKSFRSRIHALATQLRRDCTVEDSCLMIDVAFGVYEVTEDIPFYIMLDRAHLALENAKKMSFDKCQFYDEADRKRIVAEKQIENTMEAALDHGDFSVFLQPKCDFATGQMRGAEALVRWNQAEQGLVKPDDFIPIFEKNGFILRLDMFILEEVARLLAAWKVKGLNRVPVAVNFSRLHLNDTRYIPQMLRVVDKYDVPHEMIEVELTESVIFNNLERAQNVINRLHRLGFSVAMDDFGSGYSSLNVLKSLQFDSIKLDKEFLSGFENNPHAHQVIEGAVAMIKSLGIQVVAEGVETSEQADFLRHTGCDLAQGYFFSRPLPAAQFETLLSKTTSAQ</sequence>
<dbReference type="Pfam" id="PF00563">
    <property type="entry name" value="EAL"/>
    <property type="match status" value="1"/>
</dbReference>
<dbReference type="SUPFAM" id="SSF55073">
    <property type="entry name" value="Nucleotide cyclase"/>
    <property type="match status" value="1"/>
</dbReference>
<evidence type="ECO:0000259" key="2">
    <source>
        <dbReference type="PROSITE" id="PS50883"/>
    </source>
</evidence>
<feature type="transmembrane region" description="Helical" evidence="1">
    <location>
        <begin position="280"/>
        <end position="303"/>
    </location>
</feature>
<comment type="caution">
    <text evidence="4">The sequence shown here is derived from an EMBL/GenBank/DDBJ whole genome shotgun (WGS) entry which is preliminary data.</text>
</comment>
<dbReference type="EMBL" id="NFJD01000001">
    <property type="protein sequence ID" value="OUO57494.1"/>
    <property type="molecule type" value="Genomic_DNA"/>
</dbReference>
<name>A0A1Y4DEB7_9BACT</name>
<dbReference type="PANTHER" id="PTHR33121">
    <property type="entry name" value="CYCLIC DI-GMP PHOSPHODIESTERASE PDEF"/>
    <property type="match status" value="1"/>
</dbReference>
<reference evidence="5" key="1">
    <citation type="submission" date="2017-04" db="EMBL/GenBank/DDBJ databases">
        <title>Function of individual gut microbiota members based on whole genome sequencing of pure cultures obtained from chicken caecum.</title>
        <authorList>
            <person name="Medvecky M."/>
            <person name="Cejkova D."/>
            <person name="Polansky O."/>
            <person name="Karasova D."/>
            <person name="Kubasova T."/>
            <person name="Cizek A."/>
            <person name="Rychlik I."/>
        </authorList>
    </citation>
    <scope>NUCLEOTIDE SEQUENCE [LARGE SCALE GENOMIC DNA]</scope>
    <source>
        <strain evidence="5">An273</strain>
    </source>
</reference>
<feature type="domain" description="GGDEF" evidence="3">
    <location>
        <begin position="344"/>
        <end position="475"/>
    </location>
</feature>
<gene>
    <name evidence="4" type="ORF">B5F75_01605</name>
</gene>
<evidence type="ECO:0000313" key="4">
    <source>
        <dbReference type="EMBL" id="OUO57494.1"/>
    </source>
</evidence>
<evidence type="ECO:0000259" key="3">
    <source>
        <dbReference type="PROSITE" id="PS50887"/>
    </source>
</evidence>
<dbReference type="InterPro" id="IPR029787">
    <property type="entry name" value="Nucleotide_cyclase"/>
</dbReference>
<keyword evidence="1" id="KW-0472">Membrane</keyword>
<dbReference type="InterPro" id="IPR043128">
    <property type="entry name" value="Rev_trsase/Diguanyl_cyclase"/>
</dbReference>
<dbReference type="InterPro" id="IPR035919">
    <property type="entry name" value="EAL_sf"/>
</dbReference>
<dbReference type="CDD" id="cd01949">
    <property type="entry name" value="GGDEF"/>
    <property type="match status" value="1"/>
</dbReference>
<proteinExistence type="predicted"/>
<dbReference type="PANTHER" id="PTHR33121:SF70">
    <property type="entry name" value="SIGNALING PROTEIN YKOW"/>
    <property type="match status" value="1"/>
</dbReference>
<keyword evidence="1" id="KW-0812">Transmembrane</keyword>
<dbReference type="GO" id="GO:0071111">
    <property type="term" value="F:cyclic-guanylate-specific phosphodiesterase activity"/>
    <property type="evidence" value="ECO:0007669"/>
    <property type="project" value="InterPro"/>
</dbReference>
<dbReference type="PROSITE" id="PS50883">
    <property type="entry name" value="EAL"/>
    <property type="match status" value="1"/>
</dbReference>
<dbReference type="InterPro" id="IPR001633">
    <property type="entry name" value="EAL_dom"/>
</dbReference>
<dbReference type="RefSeq" id="WP_087286921.1">
    <property type="nucleotide sequence ID" value="NZ_NFJD01000001.1"/>
</dbReference>
<evidence type="ECO:0008006" key="6">
    <source>
        <dbReference type="Google" id="ProtNLM"/>
    </source>
</evidence>
<dbReference type="NCBIfam" id="TIGR00254">
    <property type="entry name" value="GGDEF"/>
    <property type="match status" value="1"/>
</dbReference>
<feature type="domain" description="EAL" evidence="2">
    <location>
        <begin position="484"/>
        <end position="738"/>
    </location>
</feature>
<accession>A0A1Y4DEB7</accession>
<dbReference type="PROSITE" id="PS50887">
    <property type="entry name" value="GGDEF"/>
    <property type="match status" value="1"/>
</dbReference>
<dbReference type="SUPFAM" id="SSF141868">
    <property type="entry name" value="EAL domain-like"/>
    <property type="match status" value="1"/>
</dbReference>